<dbReference type="GO" id="GO:0043130">
    <property type="term" value="F:ubiquitin binding"/>
    <property type="evidence" value="ECO:0007669"/>
    <property type="project" value="InterPro"/>
</dbReference>
<dbReference type="InterPro" id="IPR027417">
    <property type="entry name" value="P-loop_NTPase"/>
</dbReference>
<feature type="region of interest" description="Disordered" evidence="1">
    <location>
        <begin position="724"/>
        <end position="748"/>
    </location>
</feature>
<feature type="region of interest" description="Disordered" evidence="1">
    <location>
        <begin position="664"/>
        <end position="691"/>
    </location>
</feature>
<dbReference type="InterPro" id="IPR052772">
    <property type="entry name" value="Endo/PolyKinase_Domain-Protein"/>
</dbReference>
<sequence>MDIETTIDFDTVVDSLVNMFGDILSRDVILTIVEGCGGDLNTAADAIMNITCDTNSLQENTTFNAETKEEKKEESTQNLDTVPNQESTISYAAASQRIGAMPKQQIEPTASYNHSIAWSEDFRRIVMYYNQGYRVLILMRGAPGSGKSYLAEKLIEATVGGTFAELKTHICSTDDYFMVRGRYNFNKHDLPYAHSVNQRRAISAMEQGLSPVIIDNTNIEVWETEPYVRAGVTNGYIIEVLEPNTPWAKKPNQLCRRNVHNVPITSIRRMLENYINNLTGDSLIRAFGLSYPADKVPPVIRSMPVFRPSPKKPISQENTNFATSSEKQQNKHLDTNMESLSITDVQTLEAIPIPNNDIQISTASNSSMTTTEKVLPTVKNSAQSAVEIDDDTENKIDLNSYVDVQKQLEEIEKVEREWENGENWIAEQDVSTDHTKHTESIEVTVPKPQRKKQSHTNSDEKILGTFDGCQDWRQISMFMPPWSAQEGILSQSINLEEIPVETVSNSTCIEIGDVENTSNMLKVITATPRDINQFNFSLNKEKIPEKRMLDKSSMTNENSIPDLTNRCQSEEKHFNELRKLFKNVSKHALRDIFDKCMGDVNWAVEIVLDGVASKQLETIDIESTSDIEEDASTNDDLCSCLAAYNILPDKSLTQRKSLTTQSYVTPVASGSSPKVQSQKKSKKESTSGDSLQLKRIIEQNVDFSENHYSQHCLKIRKFRRGEYELSDENPESDSVKNDETESAQSTTDLDCQASGYSHMDASDTSFDDVEKTVVVNLGWEFVAQLDKLFGRNSMNYPNKVLPKINVPLSLLNEINALWIESLMDEMDEHDKQTAIMVKEDEEFARQLSMKEAELTLAGKEPEVPDFKEIMDMDLALSLYQKDVAEWRNKEPNDLAAKLTRDKLYNLFPDVAKEILSELLMAHDNNFQITVEVLLMSTGKANILEQKNGLNKFVMQKEMERQERLLEEERKALSEVEWPLLPRGEVVEMSTVNSYRERAERHLINRNM</sequence>
<dbReference type="SUPFAM" id="SSF52540">
    <property type="entry name" value="P-loop containing nucleoside triphosphate hydrolases"/>
    <property type="match status" value="1"/>
</dbReference>
<name>A0A9N9R1T8_9NEOP</name>
<feature type="region of interest" description="Disordered" evidence="1">
    <location>
        <begin position="307"/>
        <end position="329"/>
    </location>
</feature>
<dbReference type="Gene3D" id="3.40.50.300">
    <property type="entry name" value="P-loop containing nucleotide triphosphate hydrolases"/>
    <property type="match status" value="1"/>
</dbReference>
<dbReference type="Pfam" id="PF13671">
    <property type="entry name" value="AAA_33"/>
    <property type="match status" value="1"/>
</dbReference>
<feature type="compositionally biased region" description="Polar residues" evidence="1">
    <location>
        <begin position="315"/>
        <end position="327"/>
    </location>
</feature>
<dbReference type="CDD" id="cd14279">
    <property type="entry name" value="CUE"/>
    <property type="match status" value="3"/>
</dbReference>
<dbReference type="GO" id="GO:0004519">
    <property type="term" value="F:endonuclease activity"/>
    <property type="evidence" value="ECO:0007669"/>
    <property type="project" value="TreeGrafter"/>
</dbReference>
<evidence type="ECO:0000256" key="1">
    <source>
        <dbReference type="SAM" id="MobiDB-lite"/>
    </source>
</evidence>
<keyword evidence="4" id="KW-1185">Reference proteome</keyword>
<dbReference type="InterPro" id="IPR003892">
    <property type="entry name" value="CUE"/>
</dbReference>
<dbReference type="GO" id="GO:0005634">
    <property type="term" value="C:nucleus"/>
    <property type="evidence" value="ECO:0007669"/>
    <property type="project" value="TreeGrafter"/>
</dbReference>
<organism evidence="3 4">
    <name type="scientific">Diatraea saccharalis</name>
    <name type="common">sugarcane borer</name>
    <dbReference type="NCBI Taxonomy" id="40085"/>
    <lineage>
        <taxon>Eukaryota</taxon>
        <taxon>Metazoa</taxon>
        <taxon>Ecdysozoa</taxon>
        <taxon>Arthropoda</taxon>
        <taxon>Hexapoda</taxon>
        <taxon>Insecta</taxon>
        <taxon>Pterygota</taxon>
        <taxon>Neoptera</taxon>
        <taxon>Endopterygota</taxon>
        <taxon>Lepidoptera</taxon>
        <taxon>Glossata</taxon>
        <taxon>Ditrysia</taxon>
        <taxon>Pyraloidea</taxon>
        <taxon>Crambidae</taxon>
        <taxon>Crambinae</taxon>
        <taxon>Diatraea</taxon>
    </lineage>
</organism>
<reference evidence="3" key="2">
    <citation type="submission" date="2022-10" db="EMBL/GenBank/DDBJ databases">
        <authorList>
            <consortium name="ENA_rothamsted_submissions"/>
            <consortium name="culmorum"/>
            <person name="King R."/>
        </authorList>
    </citation>
    <scope>NUCLEOTIDE SEQUENCE</scope>
</reference>
<dbReference type="OrthoDB" id="3231855at2759"/>
<dbReference type="PANTHER" id="PTHR46535:SF1">
    <property type="entry name" value="NEDD4-BINDING PROTEIN 2"/>
    <property type="match status" value="1"/>
</dbReference>
<evidence type="ECO:0000313" key="4">
    <source>
        <dbReference type="Proteomes" id="UP001153714"/>
    </source>
</evidence>
<dbReference type="PROSITE" id="PS51140">
    <property type="entry name" value="CUE"/>
    <property type="match status" value="1"/>
</dbReference>
<proteinExistence type="predicted"/>
<dbReference type="EMBL" id="OU893349">
    <property type="protein sequence ID" value="CAG9787839.1"/>
    <property type="molecule type" value="Genomic_DNA"/>
</dbReference>
<gene>
    <name evidence="3" type="ORF">DIATSA_LOCUS5692</name>
</gene>
<protein>
    <recommendedName>
        <fullName evidence="2">CUE domain-containing protein</fullName>
    </recommendedName>
</protein>
<dbReference type="AlphaFoldDB" id="A0A9N9R1T8"/>
<dbReference type="PANTHER" id="PTHR46535">
    <property type="entry name" value="NEDD4-BINDING PROTEIN 2"/>
    <property type="match status" value="1"/>
</dbReference>
<reference evidence="3" key="1">
    <citation type="submission" date="2021-12" db="EMBL/GenBank/DDBJ databases">
        <authorList>
            <person name="King R."/>
        </authorList>
    </citation>
    <scope>NUCLEOTIDE SEQUENCE</scope>
</reference>
<evidence type="ECO:0000259" key="2">
    <source>
        <dbReference type="PROSITE" id="PS51140"/>
    </source>
</evidence>
<feature type="domain" description="CUE" evidence="2">
    <location>
        <begin position="895"/>
        <end position="937"/>
    </location>
</feature>
<accession>A0A9N9R1T8</accession>
<evidence type="ECO:0000313" key="3">
    <source>
        <dbReference type="EMBL" id="CAG9787839.1"/>
    </source>
</evidence>
<dbReference type="Proteomes" id="UP001153714">
    <property type="component" value="Chromosome 18"/>
</dbReference>